<evidence type="ECO:0000259" key="1">
    <source>
        <dbReference type="PROSITE" id="PS50126"/>
    </source>
</evidence>
<protein>
    <submittedName>
        <fullName evidence="2">S1 RNA-binding domain-containing protein</fullName>
    </submittedName>
</protein>
<feature type="domain" description="S1 motif" evidence="1">
    <location>
        <begin position="1"/>
        <end position="32"/>
    </location>
</feature>
<evidence type="ECO:0000313" key="2">
    <source>
        <dbReference type="EMBL" id="HEB13856.1"/>
    </source>
</evidence>
<reference evidence="2" key="1">
    <citation type="journal article" date="2020" name="mSystems">
        <title>Genome- and Community-Level Interaction Insights into Carbon Utilization and Element Cycling Functions of Hydrothermarchaeota in Hydrothermal Sediment.</title>
        <authorList>
            <person name="Zhou Z."/>
            <person name="Liu Y."/>
            <person name="Xu W."/>
            <person name="Pan J."/>
            <person name="Luo Z.H."/>
            <person name="Li M."/>
        </authorList>
    </citation>
    <scope>NUCLEOTIDE SEQUENCE [LARGE SCALE GENOMIC DNA]</scope>
    <source>
        <strain evidence="2">HyVt-365</strain>
    </source>
</reference>
<comment type="caution">
    <text evidence="2">The sequence shown here is derived from an EMBL/GenBank/DDBJ whole genome shotgun (WGS) entry which is preliminary data.</text>
</comment>
<dbReference type="GO" id="GO:0003676">
    <property type="term" value="F:nucleic acid binding"/>
    <property type="evidence" value="ECO:0007669"/>
    <property type="project" value="InterPro"/>
</dbReference>
<dbReference type="InterPro" id="IPR012340">
    <property type="entry name" value="NA-bd_OB-fold"/>
</dbReference>
<dbReference type="EMBL" id="DRHH01000013">
    <property type="protein sequence ID" value="HEB13856.1"/>
    <property type="molecule type" value="Genomic_DNA"/>
</dbReference>
<dbReference type="PROSITE" id="PS50126">
    <property type="entry name" value="S1"/>
    <property type="match status" value="1"/>
</dbReference>
<gene>
    <name evidence="2" type="ORF">ENI09_00385</name>
</gene>
<sequence>VDKVTDVVAVGDKIKVKITEIDDEGKISLSLKAIEENEKKS</sequence>
<name>A0A7C1SV11_UNCKA</name>
<dbReference type="AlphaFoldDB" id="A0A7C1SV11"/>
<dbReference type="SUPFAM" id="SSF50249">
    <property type="entry name" value="Nucleic acid-binding proteins"/>
    <property type="match status" value="1"/>
</dbReference>
<dbReference type="Pfam" id="PF00575">
    <property type="entry name" value="S1"/>
    <property type="match status" value="1"/>
</dbReference>
<dbReference type="InterPro" id="IPR003029">
    <property type="entry name" value="S1_domain"/>
</dbReference>
<dbReference type="Gene3D" id="2.40.50.140">
    <property type="entry name" value="Nucleic acid-binding proteins"/>
    <property type="match status" value="1"/>
</dbReference>
<accession>A0A7C1SV11</accession>
<organism evidence="2">
    <name type="scientific">candidate division WWE3 bacterium</name>
    <dbReference type="NCBI Taxonomy" id="2053526"/>
    <lineage>
        <taxon>Bacteria</taxon>
        <taxon>Katanobacteria</taxon>
    </lineage>
</organism>
<proteinExistence type="predicted"/>
<feature type="non-terminal residue" evidence="2">
    <location>
        <position position="1"/>
    </location>
</feature>
<dbReference type="Proteomes" id="UP000885744">
    <property type="component" value="Unassembled WGS sequence"/>
</dbReference>